<keyword evidence="2" id="KW-1133">Transmembrane helix</keyword>
<reference evidence="3 4" key="1">
    <citation type="journal article" date="2015" name="Genome Biol. Evol.">
        <title>Comparative Genomics of a Bacterivorous Green Alga Reveals Evolutionary Causalities and Consequences of Phago-Mixotrophic Mode of Nutrition.</title>
        <authorList>
            <person name="Burns J.A."/>
            <person name="Paasch A."/>
            <person name="Narechania A."/>
            <person name="Kim E."/>
        </authorList>
    </citation>
    <scope>NUCLEOTIDE SEQUENCE [LARGE SCALE GENOMIC DNA]</scope>
    <source>
        <strain evidence="3 4">PLY_AMNH</strain>
    </source>
</reference>
<dbReference type="SMART" id="SM00710">
    <property type="entry name" value="PbH1"/>
    <property type="match status" value="17"/>
</dbReference>
<feature type="transmembrane region" description="Helical" evidence="2">
    <location>
        <begin position="1690"/>
        <end position="1710"/>
    </location>
</feature>
<dbReference type="InterPro" id="IPR011050">
    <property type="entry name" value="Pectin_lyase_fold/virulence"/>
</dbReference>
<feature type="transmembrane region" description="Helical" evidence="2">
    <location>
        <begin position="1977"/>
        <end position="1996"/>
    </location>
</feature>
<evidence type="ECO:0008006" key="5">
    <source>
        <dbReference type="Google" id="ProtNLM"/>
    </source>
</evidence>
<evidence type="ECO:0000313" key="3">
    <source>
        <dbReference type="EMBL" id="KAK3246761.1"/>
    </source>
</evidence>
<dbReference type="Proteomes" id="UP001190700">
    <property type="component" value="Unassembled WGS sequence"/>
</dbReference>
<evidence type="ECO:0000256" key="1">
    <source>
        <dbReference type="SAM" id="MobiDB-lite"/>
    </source>
</evidence>
<gene>
    <name evidence="3" type="ORF">CYMTET_43713</name>
</gene>
<dbReference type="SUPFAM" id="SSF51126">
    <property type="entry name" value="Pectin lyase-like"/>
    <property type="match status" value="4"/>
</dbReference>
<keyword evidence="2" id="KW-0472">Membrane</keyword>
<dbReference type="PANTHER" id="PTHR11319">
    <property type="entry name" value="G PROTEIN-COUPLED RECEPTOR-RELATED"/>
    <property type="match status" value="1"/>
</dbReference>
<feature type="transmembrane region" description="Helical" evidence="2">
    <location>
        <begin position="2032"/>
        <end position="2053"/>
    </location>
</feature>
<feature type="transmembrane region" description="Helical" evidence="2">
    <location>
        <begin position="1573"/>
        <end position="1593"/>
    </location>
</feature>
<dbReference type="PANTHER" id="PTHR11319:SF35">
    <property type="entry name" value="OUTER MEMBRANE PROTEIN PMPC-RELATED"/>
    <property type="match status" value="1"/>
</dbReference>
<keyword evidence="2" id="KW-0812">Transmembrane</keyword>
<proteinExistence type="predicted"/>
<feature type="region of interest" description="Disordered" evidence="1">
    <location>
        <begin position="1844"/>
        <end position="1880"/>
    </location>
</feature>
<feature type="transmembrane region" description="Helical" evidence="2">
    <location>
        <begin position="1543"/>
        <end position="1561"/>
    </location>
</feature>
<feature type="transmembrane region" description="Helical" evidence="2">
    <location>
        <begin position="2008"/>
        <end position="2026"/>
    </location>
</feature>
<protein>
    <recommendedName>
        <fullName evidence="5">Right handed beta helix domain-containing protein</fullName>
    </recommendedName>
</protein>
<keyword evidence="4" id="KW-1185">Reference proteome</keyword>
<evidence type="ECO:0000256" key="2">
    <source>
        <dbReference type="SAM" id="Phobius"/>
    </source>
</evidence>
<feature type="non-terminal residue" evidence="3">
    <location>
        <position position="1"/>
    </location>
</feature>
<sequence>SIRDFTAIIDDPIYGFIQLNGTVQDDDVATIVLRVNLTVDFRLPAVRHDLRIVGNCSDAVSSKCSVDGAGVHRHFEVQDGATLILERLVLRRGFTDWDGGSIIASAARLTLQECEVLDCNADGGGGAVYGEHGSLVVLQGVQLRGNAGRWGAAVMVYNSSQLVMDDSIVMENAAIENCILLAELQSWLEANRSLVRLNSAQSQGGGLCAFDRSQMTILACDISSNNASHSGGLRIKDSSTAWLGDSSSLRNNRVKNTGGGLTMTGGTNTLTVDASVISGNYAPNGGGGMAVYEINDVTVRGSVLNDNMGKFGGAIHVQDDYVVLLEDSVLQRNTAMGDEGGAVNALYSDSVWSALTFVRAVLLNNTAATSGGSVCSNSVVVVRESQLLSGHAGVYGGNVYSGSRSKLMVEASTVTDGMAHRGGGLYSEAVVWINQSAVDNNAAAHQGGGIYAKQGGAITLVNSTVCRNSLDDETDEMRSGSGLHLAEGVVAVLASTAVSQNRGSGFGGGIRVAAGCTLELSDVGAVILGNDGNVVNGNYAGGDGGGFWCMDLTLSNSNISHNDAGGLGGGVYSAGMIKLVDITLDGNSASSDGGGIYHYSFRGKVSSSLQMDRCTCLFNSGSYGGGLALEGEEKSKGVVLLEDCVIIGNTARNGAGVMAFPHIELVVSASLFIRNQASYDGGGIYVDLGSQLLISDGSEVQSNSAANNGGGIYVASYLQLHGQIVIQDNQCMFNGGGILLASSSYASVSGVLVQGNVAVREGGGIAMQGYGNATSTVLFLEDSEVSSNHAVRFSGGGIASDLKCEVHIKGSNISANVAGYTGGGLSIIMSEIHIFGQSVIARNAALNGGGIAMEGLELEFLKSGALGTLHINDTLILQNAAEVAGGGMSVSSGAKLVVQRGDNTTSGIWNHAAVEVGCGNYSVCVWGNVGSEAAAILLNGIHGAVLEDTLVAWNEGWTQKVEEKEKVSTTVMDLNGAEATVHRCRFDRNQGSALAVYENSTIRVSATDLFNNSAQDGAGLHVDRTSSAEVAHCSFRNGVAENGGAVHASGNLSVVHSWFEANTAYRNGGCLYLSLRQQSTTVSDCEFEANQAASEDGYHGNGGVMYLHAYEEYQMGGVASETGGTLFEALTYRSNRAVEGGAIGFWQPEVLSDALEEPPCYDCTLEGSGNVAAYGSSDGWATAALYLRVDAMQMEEEAGKSVQHNITVQVIDAGGEVVVVDSSTVDIHFVNMEECEMLEGAVRQQVQMGTVVFSGKSSGLALKGKPGTQCEIYFTSDFGGLYSHVVTSNVTVVPLQYCQPGEELHGDTWQTCEECPVGSLSLDNSSACLECTKELECSGDESDCPIHCPGGNAYVVCEGSWIAPQAHLCGSDTQCFLDRVYKCEQEDACTTGEKDTCDEAVGRSGYGAASVVSLQVCNSGPYSDSVVLCGSQTPVTCSTEGYFSAGSGEECLQCPPRSAVLTQIVFVLLAVVVAVSAVFRFMRSMGSTFTTDTLNLSPETRQVLKDIVAITLGYLQVMTQMSDVFRDELMPSSIRGYTGSFKFVNLDLMWLVNLPCISYYASNSTSSYWPDLYWAISSPYIICCVFIVLHQGINARHKWLRRAAPPGTDDSAEIEQDLRRRQSLRSSCSSTALFLLTLIHSSVSTTIFQLFRCDPVYFVQDDITAPVQWWLRQDASIECFTLHWNVATVFAALALVSFVFGYPFGLLMLMRHLKRQVKVRMLRTDADAHMNLVTEHHWIPADLKDKALVKHCQSLNPNPLAILDTMQSMKGDKRLSVHALSKAEQATVLFGMQAAAVECITKTWKKGNNTVDVVKHWRRLVTRRKHQYVDMYLARSSFVEVVETRRRTRRRPDGELEGDPTENGKAPAPSQMNGTKGGETQIGMGTGLRRACIHIPRSNRSIEVGMFMRNDVGDKGVITKVPVTRLTGDLTFQALSQFFGAFEYKFFFWQCYEIIRRILQTSFILIVELVMQSEDAGIIYAVLVSVMALVLHQSFSPYTSDTVDRLQFSILLNQFFCQMMITSILVSEKSKAIFGIVMPTLQMCLFGLALYLVHPVLKELYSSLAELQDTVKRDLHTRFSITTNPIPIDEEEPGVEAMDISESWQTSTIRSNAVSLFEFTPNPVEGFDARDRILDAPNPPLGSDVPKDLYSIVEYDQSDAASLASSGGAEFDWRNTPRIKHAADTLW</sequence>
<organism evidence="3 4">
    <name type="scientific">Cymbomonas tetramitiformis</name>
    <dbReference type="NCBI Taxonomy" id="36881"/>
    <lineage>
        <taxon>Eukaryota</taxon>
        <taxon>Viridiplantae</taxon>
        <taxon>Chlorophyta</taxon>
        <taxon>Pyramimonadophyceae</taxon>
        <taxon>Pyramimonadales</taxon>
        <taxon>Pyramimonadaceae</taxon>
        <taxon>Cymbomonas</taxon>
    </lineage>
</organism>
<name>A0AAE0C1N7_9CHLO</name>
<evidence type="ECO:0000313" key="4">
    <source>
        <dbReference type="Proteomes" id="UP001190700"/>
    </source>
</evidence>
<feature type="transmembrane region" description="Helical" evidence="2">
    <location>
        <begin position="1460"/>
        <end position="1479"/>
    </location>
</feature>
<dbReference type="InterPro" id="IPR006626">
    <property type="entry name" value="PbH1"/>
</dbReference>
<dbReference type="EMBL" id="LGRX02029498">
    <property type="protein sequence ID" value="KAK3246761.1"/>
    <property type="molecule type" value="Genomic_DNA"/>
</dbReference>
<feature type="transmembrane region" description="Helical" evidence="2">
    <location>
        <begin position="1628"/>
        <end position="1651"/>
    </location>
</feature>
<accession>A0AAE0C1N7</accession>
<comment type="caution">
    <text evidence="3">The sequence shown here is derived from an EMBL/GenBank/DDBJ whole genome shotgun (WGS) entry which is preliminary data.</text>
</comment>